<dbReference type="InterPro" id="IPR016085">
    <property type="entry name" value="Protease_inh_B-barrel_dom"/>
</dbReference>
<keyword evidence="3" id="KW-0483">Metalloprotease inhibitor</keyword>
<comment type="similarity">
    <text evidence="2">Belongs to the protease inhibitor I38 family.</text>
</comment>
<evidence type="ECO:0000313" key="10">
    <source>
        <dbReference type="Proteomes" id="UP000031535"/>
    </source>
</evidence>
<reference evidence="9 10" key="1">
    <citation type="submission" date="2015-01" db="EMBL/GenBank/DDBJ databases">
        <title>Complete genome of Pseudomonas batumici UCM B-321 producer of the batumin antibiotic with strong antistaphilococcal and potential anticancer activity.</title>
        <authorList>
            <person name="Klochko V.V."/>
            <person name="Zelena L.B."/>
            <person name="Elena K.A."/>
            <person name="Reva O.N."/>
        </authorList>
    </citation>
    <scope>NUCLEOTIDE SEQUENCE [LARGE SCALE GENOMIC DNA]</scope>
    <source>
        <strain evidence="9 10">UCM B-321</strain>
    </source>
</reference>
<dbReference type="EMBL" id="JXDG01000037">
    <property type="protein sequence ID" value="KIH83299.1"/>
    <property type="molecule type" value="Genomic_DNA"/>
</dbReference>
<dbReference type="GO" id="GO:0042597">
    <property type="term" value="C:periplasmic space"/>
    <property type="evidence" value="ECO:0007669"/>
    <property type="project" value="UniProtKB-SubCell"/>
</dbReference>
<evidence type="ECO:0000256" key="6">
    <source>
        <dbReference type="ARBA" id="ARBA00022764"/>
    </source>
</evidence>
<dbReference type="InterPro" id="IPR022815">
    <property type="entry name" value="Inh"/>
</dbReference>
<evidence type="ECO:0000256" key="4">
    <source>
        <dbReference type="ARBA" id="ARBA00022690"/>
    </source>
</evidence>
<dbReference type="STRING" id="226910.UCMB321_2795"/>
<feature type="domain" description="Alkaline proteinase inhibitor/ Outer membrane lipoprotein Omp19" evidence="8">
    <location>
        <begin position="36"/>
        <end position="126"/>
    </location>
</feature>
<evidence type="ECO:0000256" key="7">
    <source>
        <dbReference type="ARBA" id="ARBA00023215"/>
    </source>
</evidence>
<dbReference type="PATRIC" id="fig|226910.6.peg.2786"/>
<keyword evidence="7" id="KW-0481">Metalloenzyme inhibitor</keyword>
<dbReference type="RefSeq" id="WP_245220796.1">
    <property type="nucleotide sequence ID" value="NZ_JXDG01000037.1"/>
</dbReference>
<dbReference type="GO" id="GO:0008191">
    <property type="term" value="F:metalloendopeptidase inhibitor activity"/>
    <property type="evidence" value="ECO:0007669"/>
    <property type="project" value="InterPro"/>
</dbReference>
<evidence type="ECO:0000256" key="2">
    <source>
        <dbReference type="ARBA" id="ARBA00006813"/>
    </source>
</evidence>
<organism evidence="9 10">
    <name type="scientific">Pseudomonas batumici</name>
    <dbReference type="NCBI Taxonomy" id="226910"/>
    <lineage>
        <taxon>Bacteria</taxon>
        <taxon>Pseudomonadati</taxon>
        <taxon>Pseudomonadota</taxon>
        <taxon>Gammaproteobacteria</taxon>
        <taxon>Pseudomonadales</taxon>
        <taxon>Pseudomonadaceae</taxon>
        <taxon>Pseudomonas</taxon>
    </lineage>
</organism>
<proteinExistence type="inferred from homology"/>
<dbReference type="Gene3D" id="2.40.128.10">
    <property type="match status" value="1"/>
</dbReference>
<dbReference type="Pfam" id="PF02974">
    <property type="entry name" value="Inh"/>
    <property type="match status" value="1"/>
</dbReference>
<accession>A0A0C2EBP5</accession>
<name>A0A0C2EBP5_9PSED</name>
<dbReference type="SUPFAM" id="SSF50882">
    <property type="entry name" value="beta-Barrel protease inhibitors"/>
    <property type="match status" value="1"/>
</dbReference>
<keyword evidence="6" id="KW-0574">Periplasm</keyword>
<evidence type="ECO:0000256" key="5">
    <source>
        <dbReference type="ARBA" id="ARBA00022729"/>
    </source>
</evidence>
<evidence type="ECO:0000313" key="9">
    <source>
        <dbReference type="EMBL" id="KIH83299.1"/>
    </source>
</evidence>
<sequence length="129" mass="14454">MIKTFVRSSCSTWLMAAFLAFFGEITMARSLILTPPEALAGQWRMYPEGANPQVCELELLLQSPRLSGDLACIAGWLGERPANWEPTPDGLWLYGAEGTGIVHFNRQKADRYEVRLKNGKVLVLVRDMP</sequence>
<evidence type="ECO:0000256" key="1">
    <source>
        <dbReference type="ARBA" id="ARBA00004418"/>
    </source>
</evidence>
<comment type="subcellular location">
    <subcellularLocation>
        <location evidence="1">Periplasm</location>
    </subcellularLocation>
</comment>
<gene>
    <name evidence="9" type="ORF">UCMB321_2795</name>
</gene>
<keyword evidence="5" id="KW-0732">Signal</keyword>
<dbReference type="InterPro" id="IPR021140">
    <property type="entry name" value="Inh/Omp19"/>
</dbReference>
<keyword evidence="10" id="KW-1185">Reference proteome</keyword>
<keyword evidence="4" id="KW-0646">Protease inhibitor</keyword>
<dbReference type="PRINTS" id="PR01274">
    <property type="entry name" value="MPTASEINHBTR"/>
</dbReference>
<protein>
    <submittedName>
        <fullName evidence="9">Alkaline proteinase inhibitor</fullName>
    </submittedName>
</protein>
<dbReference type="Proteomes" id="UP000031535">
    <property type="component" value="Unassembled WGS sequence"/>
</dbReference>
<dbReference type="AlphaFoldDB" id="A0A0C2EBP5"/>
<comment type="caution">
    <text evidence="9">The sequence shown here is derived from an EMBL/GenBank/DDBJ whole genome shotgun (WGS) entry which is preliminary data.</text>
</comment>
<evidence type="ECO:0000259" key="8">
    <source>
        <dbReference type="Pfam" id="PF02974"/>
    </source>
</evidence>
<evidence type="ECO:0000256" key="3">
    <source>
        <dbReference type="ARBA" id="ARBA00022608"/>
    </source>
</evidence>